<dbReference type="CDD" id="cd17356">
    <property type="entry name" value="MFS_HXT"/>
    <property type="match status" value="1"/>
</dbReference>
<dbReference type="EMBL" id="CP028776">
    <property type="protein sequence ID" value="AWU77830.1"/>
    <property type="molecule type" value="Genomic_DNA"/>
</dbReference>
<dbReference type="PROSITE" id="PS50850">
    <property type="entry name" value="MFS"/>
    <property type="match status" value="1"/>
</dbReference>
<proteinExistence type="inferred from homology"/>
<dbReference type="InterPro" id="IPR005829">
    <property type="entry name" value="Sugar_transporter_CS"/>
</dbReference>
<evidence type="ECO:0000313" key="10">
    <source>
        <dbReference type="EMBL" id="AWU77830.1"/>
    </source>
</evidence>
<dbReference type="AlphaFoldDB" id="A0A2U9R8R6"/>
<evidence type="ECO:0000256" key="4">
    <source>
        <dbReference type="ARBA" id="ARBA00022692"/>
    </source>
</evidence>
<keyword evidence="4 8" id="KW-0812">Transmembrane</keyword>
<feature type="transmembrane region" description="Helical" evidence="8">
    <location>
        <begin position="398"/>
        <end position="418"/>
    </location>
</feature>
<keyword evidence="3" id="KW-0813">Transport</keyword>
<feature type="transmembrane region" description="Helical" evidence="8">
    <location>
        <begin position="430"/>
        <end position="452"/>
    </location>
</feature>
<feature type="domain" description="Major facilitator superfamily (MFS) profile" evidence="9">
    <location>
        <begin position="78"/>
        <end position="523"/>
    </location>
</feature>
<keyword evidence="5 8" id="KW-1133">Transmembrane helix</keyword>
<feature type="transmembrane region" description="Helical" evidence="8">
    <location>
        <begin position="73"/>
        <end position="91"/>
    </location>
</feature>
<feature type="transmembrane region" description="Helical" evidence="8">
    <location>
        <begin position="335"/>
        <end position="357"/>
    </location>
</feature>
<evidence type="ECO:0000256" key="5">
    <source>
        <dbReference type="ARBA" id="ARBA00022989"/>
    </source>
</evidence>
<evidence type="ECO:0000256" key="1">
    <source>
        <dbReference type="ARBA" id="ARBA00004141"/>
    </source>
</evidence>
<evidence type="ECO:0000256" key="2">
    <source>
        <dbReference type="ARBA" id="ARBA00010992"/>
    </source>
</evidence>
<gene>
    <name evidence="10" type="ORF">C5L36_0D05560</name>
</gene>
<dbReference type="PANTHER" id="PTHR48022">
    <property type="entry name" value="PLASTIDIC GLUCOSE TRANSPORTER 4"/>
    <property type="match status" value="1"/>
</dbReference>
<feature type="transmembrane region" description="Helical" evidence="8">
    <location>
        <begin position="464"/>
        <end position="481"/>
    </location>
</feature>
<dbReference type="GeneID" id="40385659"/>
<comment type="subcellular location">
    <subcellularLocation>
        <location evidence="1">Membrane</location>
        <topology evidence="1">Multi-pass membrane protein</topology>
    </subcellularLocation>
</comment>
<evidence type="ECO:0000313" key="11">
    <source>
        <dbReference type="Proteomes" id="UP000249293"/>
    </source>
</evidence>
<sequence length="709" mass="78965">MKGSPRRSSSTGVQISGTSGRQPSPLETKESRNRIYKTIKKSIQKINPDRETKMRKIMASKPRSKNQKRKSSFMAIYVGLLTALGGFLYGYDTGIINGLLETKYVMAHFTRGGKTNFDSAERAIITSILSLGTLFGSLISPIISDTHGRKFCMVVTLIIFNIGTIVQIVHGSYGLILSGRFINGIGVGAISSIIPLYQAEVSPKWIRGVCISFYQLAITIGLLVSSAISQATRNINDERCFRIPIGLQFVWCAFLLGGLLTLPESPRFYVMIGDIDGAIISLSRFRRLTIDDNELIEELIEIKATHDYETSTGSISYLDCFKSSKGRSHQLKRMVTSMALQLFQQASGINFIFYYGVNFFVATGVNESYLMSFITYAVNVVCTIPGILVVDKLGRRKLLMIGALGMTISNFIIAFVGLNSNTVIVNKVMLSFVCTFIAFFAASWGPVVWVVTGELFSLSVRQKAVSLSASMNWIVNFVFAYSTPYLIDQGNHTASIGAKIFFLWGSLNLAGFLFTFLFVYETEGLMLEEVDELYHRCSYAFQSHKYNKEIQNGSEQRTGEEETQHDEKSKTNHESVMTSVNTSGSGDCEESESIYSPMDYLNRWAEKRQRNSILNENILTRPTNELPQSLELTLSDENSGSSGAGSQEIPLDFNFSHGLYGETVEHSPQPNLDDNEPHEDEEEYHAQLDDVINYISEQSGFDLHPPGVD</sequence>
<feature type="compositionally biased region" description="Acidic residues" evidence="7">
    <location>
        <begin position="673"/>
        <end position="683"/>
    </location>
</feature>
<protein>
    <recommendedName>
        <fullName evidence="9">Major facilitator superfamily (MFS) profile domain-containing protein</fullName>
    </recommendedName>
</protein>
<evidence type="ECO:0000256" key="8">
    <source>
        <dbReference type="SAM" id="Phobius"/>
    </source>
</evidence>
<dbReference type="InterPro" id="IPR036259">
    <property type="entry name" value="MFS_trans_sf"/>
</dbReference>
<feature type="compositionally biased region" description="Polar residues" evidence="7">
    <location>
        <begin position="1"/>
        <end position="22"/>
    </location>
</feature>
<dbReference type="Gene3D" id="1.20.1250.20">
    <property type="entry name" value="MFS general substrate transporter like domains"/>
    <property type="match status" value="1"/>
</dbReference>
<feature type="transmembrane region" description="Helical" evidence="8">
    <location>
        <begin position="151"/>
        <end position="169"/>
    </location>
</feature>
<feature type="region of interest" description="Disordered" evidence="7">
    <location>
        <begin position="1"/>
        <end position="39"/>
    </location>
</feature>
<dbReference type="Proteomes" id="UP000249293">
    <property type="component" value="Chromosome 4"/>
</dbReference>
<dbReference type="PROSITE" id="PS00216">
    <property type="entry name" value="SUGAR_TRANSPORT_1"/>
    <property type="match status" value="1"/>
</dbReference>
<dbReference type="PANTHER" id="PTHR48022:SF16">
    <property type="entry name" value="HIGH GLUCOSE SENSOR RGT2-RELATED"/>
    <property type="match status" value="1"/>
</dbReference>
<organism evidence="10 11">
    <name type="scientific">Pichia kudriavzevii</name>
    <name type="common">Yeast</name>
    <name type="synonym">Issatchenkia orientalis</name>
    <dbReference type="NCBI Taxonomy" id="4909"/>
    <lineage>
        <taxon>Eukaryota</taxon>
        <taxon>Fungi</taxon>
        <taxon>Dikarya</taxon>
        <taxon>Ascomycota</taxon>
        <taxon>Saccharomycotina</taxon>
        <taxon>Pichiomycetes</taxon>
        <taxon>Pichiales</taxon>
        <taxon>Pichiaceae</taxon>
        <taxon>Pichia</taxon>
    </lineage>
</organism>
<feature type="transmembrane region" description="Helical" evidence="8">
    <location>
        <begin position="501"/>
        <end position="520"/>
    </location>
</feature>
<feature type="transmembrane region" description="Helical" evidence="8">
    <location>
        <begin position="241"/>
        <end position="262"/>
    </location>
</feature>
<feature type="transmembrane region" description="Helical" evidence="8">
    <location>
        <begin position="123"/>
        <end position="144"/>
    </location>
</feature>
<dbReference type="PRINTS" id="PR00171">
    <property type="entry name" value="SUGRTRNSPORT"/>
</dbReference>
<feature type="region of interest" description="Disordered" evidence="7">
    <location>
        <begin position="552"/>
        <end position="592"/>
    </location>
</feature>
<dbReference type="STRING" id="4909.A0A2U9R8R6"/>
<feature type="region of interest" description="Disordered" evidence="7">
    <location>
        <begin position="661"/>
        <end position="683"/>
    </location>
</feature>
<dbReference type="VEuPathDB" id="FungiDB:C5L36_0D05560"/>
<dbReference type="PROSITE" id="PS00217">
    <property type="entry name" value="SUGAR_TRANSPORT_2"/>
    <property type="match status" value="1"/>
</dbReference>
<keyword evidence="11" id="KW-1185">Reference proteome</keyword>
<dbReference type="RefSeq" id="XP_029323307.1">
    <property type="nucleotide sequence ID" value="XM_029467447.1"/>
</dbReference>
<dbReference type="InterPro" id="IPR050360">
    <property type="entry name" value="MFS_Sugar_Transporters"/>
</dbReference>
<feature type="compositionally biased region" description="Basic and acidic residues" evidence="7">
    <location>
        <begin position="557"/>
        <end position="573"/>
    </location>
</feature>
<comment type="similarity">
    <text evidence="2">Belongs to the major facilitator superfamily. Sugar transporter (TC 2.A.1.1) family.</text>
</comment>
<keyword evidence="6 8" id="KW-0472">Membrane</keyword>
<dbReference type="InterPro" id="IPR005828">
    <property type="entry name" value="MFS_sugar_transport-like"/>
</dbReference>
<feature type="compositionally biased region" description="Polar residues" evidence="7">
    <location>
        <begin position="574"/>
        <end position="585"/>
    </location>
</feature>
<dbReference type="SUPFAM" id="SSF103473">
    <property type="entry name" value="MFS general substrate transporter"/>
    <property type="match status" value="1"/>
</dbReference>
<evidence type="ECO:0000256" key="6">
    <source>
        <dbReference type="ARBA" id="ARBA00023136"/>
    </source>
</evidence>
<evidence type="ECO:0000259" key="9">
    <source>
        <dbReference type="PROSITE" id="PS50850"/>
    </source>
</evidence>
<dbReference type="OrthoDB" id="6612291at2759"/>
<dbReference type="GO" id="GO:0016020">
    <property type="term" value="C:membrane"/>
    <property type="evidence" value="ECO:0007669"/>
    <property type="project" value="UniProtKB-SubCell"/>
</dbReference>
<feature type="transmembrane region" description="Helical" evidence="8">
    <location>
        <begin position="369"/>
        <end position="391"/>
    </location>
</feature>
<dbReference type="GO" id="GO:0005351">
    <property type="term" value="F:carbohydrate:proton symporter activity"/>
    <property type="evidence" value="ECO:0007669"/>
    <property type="project" value="TreeGrafter"/>
</dbReference>
<dbReference type="NCBIfam" id="TIGR00879">
    <property type="entry name" value="SP"/>
    <property type="match status" value="1"/>
</dbReference>
<evidence type="ECO:0000256" key="7">
    <source>
        <dbReference type="SAM" id="MobiDB-lite"/>
    </source>
</evidence>
<dbReference type="InterPro" id="IPR020846">
    <property type="entry name" value="MFS_dom"/>
</dbReference>
<dbReference type="InterPro" id="IPR003663">
    <property type="entry name" value="Sugar/inositol_transpt"/>
</dbReference>
<dbReference type="KEGG" id="pkz:C5L36_0D05560"/>
<dbReference type="Pfam" id="PF00083">
    <property type="entry name" value="Sugar_tr"/>
    <property type="match status" value="1"/>
</dbReference>
<reference evidence="10 11" key="1">
    <citation type="submission" date="2018-06" db="EMBL/GenBank/DDBJ databases">
        <title>Population genomics shows no distinction between pathogenic Candida krusei and environmental Pichia kudriavzevii: One species, four names.</title>
        <authorList>
            <person name="Douglass A.P."/>
            <person name="Offei B."/>
            <person name="Braun-Galleani S."/>
            <person name="Coughlan A.Y."/>
            <person name="Martos A."/>
            <person name="Ortiz-Merino R.A."/>
            <person name="Byrne K.P."/>
            <person name="Wolfe K.H."/>
        </authorList>
    </citation>
    <scope>NUCLEOTIDE SEQUENCE [LARGE SCALE GENOMIC DNA]</scope>
    <source>
        <strain evidence="10 11">CBS573</strain>
    </source>
</reference>
<name>A0A2U9R8R6_PICKU</name>
<accession>A0A2U9R8R6</accession>
<feature type="transmembrane region" description="Helical" evidence="8">
    <location>
        <begin position="209"/>
        <end position="229"/>
    </location>
</feature>
<evidence type="ECO:0000256" key="3">
    <source>
        <dbReference type="ARBA" id="ARBA00022448"/>
    </source>
</evidence>